<keyword evidence="6" id="KW-1003">Cell membrane</keyword>
<evidence type="ECO:0000313" key="12">
    <source>
        <dbReference type="Proteomes" id="UP000568664"/>
    </source>
</evidence>
<reference evidence="11 12" key="1">
    <citation type="submission" date="2020-04" db="EMBL/GenBank/DDBJ databases">
        <title>Thalassotalea sp. M1531, isolated from the surface of marine red alga.</title>
        <authorList>
            <person name="Pang L."/>
            <person name="Lu D.-C."/>
        </authorList>
    </citation>
    <scope>NUCLEOTIDE SEQUENCE [LARGE SCALE GENOMIC DNA]</scope>
    <source>
        <strain evidence="11 12">M1531</strain>
    </source>
</reference>
<feature type="transmembrane region" description="Helical" evidence="10">
    <location>
        <begin position="97"/>
        <end position="116"/>
    </location>
</feature>
<comment type="function">
    <text evidence="1">Required for nicotinamide riboside transport across the inner membrane.</text>
</comment>
<feature type="transmembrane region" description="Helical" evidence="10">
    <location>
        <begin position="35"/>
        <end position="51"/>
    </location>
</feature>
<comment type="subcellular location">
    <subcellularLocation>
        <location evidence="2">Cell membrane</location>
        <topology evidence="2">Multi-pass membrane protein</topology>
    </subcellularLocation>
</comment>
<feature type="transmembrane region" description="Helical" evidence="10">
    <location>
        <begin position="171"/>
        <end position="190"/>
    </location>
</feature>
<dbReference type="RefSeq" id="WP_169075646.1">
    <property type="nucleotide sequence ID" value="NZ_JABBXH010000004.1"/>
</dbReference>
<comment type="caution">
    <text evidence="11">The sequence shown here is derived from an EMBL/GenBank/DDBJ whole genome shotgun (WGS) entry which is preliminary data.</text>
</comment>
<evidence type="ECO:0000256" key="1">
    <source>
        <dbReference type="ARBA" id="ARBA00002672"/>
    </source>
</evidence>
<keyword evidence="12" id="KW-1185">Reference proteome</keyword>
<evidence type="ECO:0000256" key="10">
    <source>
        <dbReference type="SAM" id="Phobius"/>
    </source>
</evidence>
<evidence type="ECO:0000313" key="11">
    <source>
        <dbReference type="EMBL" id="NMP32301.1"/>
    </source>
</evidence>
<comment type="similarity">
    <text evidence="3">Belongs to the nicotinamide ribonucleoside (NR) uptake permease (TC 4.B.1) family.</text>
</comment>
<gene>
    <name evidence="11" type="ORF">HII17_12075</name>
</gene>
<evidence type="ECO:0000256" key="3">
    <source>
        <dbReference type="ARBA" id="ARBA00006669"/>
    </source>
</evidence>
<evidence type="ECO:0000256" key="9">
    <source>
        <dbReference type="ARBA" id="ARBA00023136"/>
    </source>
</evidence>
<dbReference type="InterPro" id="IPR006419">
    <property type="entry name" value="NMN_transpt_PnuC"/>
</dbReference>
<dbReference type="PANTHER" id="PTHR36122:SF2">
    <property type="entry name" value="NICOTINAMIDE RIBOSIDE TRANSPORTER PNUC"/>
    <property type="match status" value="1"/>
</dbReference>
<evidence type="ECO:0000256" key="6">
    <source>
        <dbReference type="ARBA" id="ARBA00022475"/>
    </source>
</evidence>
<dbReference type="GO" id="GO:0005886">
    <property type="term" value="C:plasma membrane"/>
    <property type="evidence" value="ECO:0007669"/>
    <property type="project" value="UniProtKB-SubCell"/>
</dbReference>
<evidence type="ECO:0000256" key="8">
    <source>
        <dbReference type="ARBA" id="ARBA00022989"/>
    </source>
</evidence>
<accession>A0A7Y0Q7K1</accession>
<feature type="transmembrane region" description="Helical" evidence="10">
    <location>
        <begin position="57"/>
        <end position="76"/>
    </location>
</feature>
<sequence>MLAETVAYFSQIAVLELLAVITAFAYVIFAAKEHILCWPSALISTALYTYIFYDVYLWMDSLLQVYYFVMAIYGWYCWTKHKSNVKDICIHSLGATYHLKTVFFLAFVSIGVGYVMDNYTPTSFPYIDAATTVYAVFATYLVTQKVLENWLYWVVIDLVSIYVYIEKGLSPTAMLFVVYVVIALVGYFTWLEKLKQTPEPALN</sequence>
<dbReference type="GO" id="GO:0034257">
    <property type="term" value="F:nicotinamide riboside transmembrane transporter activity"/>
    <property type="evidence" value="ECO:0007669"/>
    <property type="project" value="InterPro"/>
</dbReference>
<evidence type="ECO:0000256" key="2">
    <source>
        <dbReference type="ARBA" id="ARBA00004651"/>
    </source>
</evidence>
<dbReference type="AlphaFoldDB" id="A0A7Y0Q7K1"/>
<dbReference type="PANTHER" id="PTHR36122">
    <property type="entry name" value="NICOTINAMIDE RIBOSIDE TRANSPORTER PNUC"/>
    <property type="match status" value="1"/>
</dbReference>
<dbReference type="Pfam" id="PF04973">
    <property type="entry name" value="NMN_transporter"/>
    <property type="match status" value="1"/>
</dbReference>
<evidence type="ECO:0000256" key="5">
    <source>
        <dbReference type="ARBA" id="ARBA00022448"/>
    </source>
</evidence>
<keyword evidence="5" id="KW-0813">Transport</keyword>
<dbReference type="Proteomes" id="UP000568664">
    <property type="component" value="Unassembled WGS sequence"/>
</dbReference>
<dbReference type="NCBIfam" id="TIGR01528">
    <property type="entry name" value="NMN_trans_PnuC"/>
    <property type="match status" value="1"/>
</dbReference>
<name>A0A7Y0Q7K1_9GAMM</name>
<proteinExistence type="inferred from homology"/>
<protein>
    <recommendedName>
        <fullName evidence="4">Nicotinamide riboside transporter PnuC</fullName>
    </recommendedName>
</protein>
<organism evidence="11 12">
    <name type="scientific">Thalassotalea algicola</name>
    <dbReference type="NCBI Taxonomy" id="2716224"/>
    <lineage>
        <taxon>Bacteria</taxon>
        <taxon>Pseudomonadati</taxon>
        <taxon>Pseudomonadota</taxon>
        <taxon>Gammaproteobacteria</taxon>
        <taxon>Alteromonadales</taxon>
        <taxon>Colwelliaceae</taxon>
        <taxon>Thalassotalea</taxon>
    </lineage>
</organism>
<keyword evidence="8 10" id="KW-1133">Transmembrane helix</keyword>
<keyword evidence="9 10" id="KW-0472">Membrane</keyword>
<evidence type="ECO:0000256" key="7">
    <source>
        <dbReference type="ARBA" id="ARBA00022692"/>
    </source>
</evidence>
<dbReference type="EMBL" id="JABBXH010000004">
    <property type="protein sequence ID" value="NMP32301.1"/>
    <property type="molecule type" value="Genomic_DNA"/>
</dbReference>
<feature type="transmembrane region" description="Helical" evidence="10">
    <location>
        <begin position="122"/>
        <end position="142"/>
    </location>
</feature>
<evidence type="ECO:0000256" key="4">
    <source>
        <dbReference type="ARBA" id="ARBA00017522"/>
    </source>
</evidence>
<feature type="transmembrane region" description="Helical" evidence="10">
    <location>
        <begin position="149"/>
        <end position="165"/>
    </location>
</feature>
<feature type="transmembrane region" description="Helical" evidence="10">
    <location>
        <begin position="6"/>
        <end position="28"/>
    </location>
</feature>
<keyword evidence="7 10" id="KW-0812">Transmembrane</keyword>